<dbReference type="EMBL" id="KQ417079">
    <property type="protein sequence ID" value="KOF93870.1"/>
    <property type="molecule type" value="Genomic_DNA"/>
</dbReference>
<organism evidence="1">
    <name type="scientific">Octopus bimaculoides</name>
    <name type="common">California two-spotted octopus</name>
    <dbReference type="NCBI Taxonomy" id="37653"/>
    <lineage>
        <taxon>Eukaryota</taxon>
        <taxon>Metazoa</taxon>
        <taxon>Spiralia</taxon>
        <taxon>Lophotrochozoa</taxon>
        <taxon>Mollusca</taxon>
        <taxon>Cephalopoda</taxon>
        <taxon>Coleoidea</taxon>
        <taxon>Octopodiformes</taxon>
        <taxon>Octopoda</taxon>
        <taxon>Incirrata</taxon>
        <taxon>Octopodidae</taxon>
        <taxon>Octopus</taxon>
    </lineage>
</organism>
<sequence>MQIYIFACKEFVVKIETKLNFLHSNLFKWLGYSLNHCITQHPKFMEAVFLRLLPIGGTIYFMEQVLMKCKKRY</sequence>
<dbReference type="AlphaFoldDB" id="A0A0L8HYI7"/>
<accession>A0A0L8HYI7</accession>
<reference evidence="1" key="1">
    <citation type="submission" date="2015-07" db="EMBL/GenBank/DDBJ databases">
        <title>MeaNS - Measles Nucleotide Surveillance Program.</title>
        <authorList>
            <person name="Tran T."/>
            <person name="Druce J."/>
        </authorList>
    </citation>
    <scope>NUCLEOTIDE SEQUENCE</scope>
    <source>
        <strain evidence="1">UCB-OBI-ISO-001</strain>
        <tissue evidence="1">Gonad</tissue>
    </source>
</reference>
<evidence type="ECO:0000313" key="1">
    <source>
        <dbReference type="EMBL" id="KOF93870.1"/>
    </source>
</evidence>
<protein>
    <submittedName>
        <fullName evidence="1">Uncharacterized protein</fullName>
    </submittedName>
</protein>
<proteinExistence type="predicted"/>
<name>A0A0L8HYI7_OCTBM</name>
<gene>
    <name evidence="1" type="ORF">OCBIM_22003314mg</name>
</gene>